<dbReference type="SUPFAM" id="SSF52540">
    <property type="entry name" value="P-loop containing nucleoside triphosphate hydrolases"/>
    <property type="match status" value="1"/>
</dbReference>
<evidence type="ECO:0000313" key="1">
    <source>
        <dbReference type="EMBL" id="PND32094.1"/>
    </source>
</evidence>
<dbReference type="Gene3D" id="3.40.50.300">
    <property type="entry name" value="P-loop containing nucleotide triphosphate hydrolases"/>
    <property type="match status" value="1"/>
</dbReference>
<sequence length="63" mass="7083">MDMLIPVLRDQGITALLVEHDMELVERYMDRVVFWNAGQVAAVGTPADILQREDVLRDVVGAM</sequence>
<name>A0A2N8KF61_9BURK</name>
<evidence type="ECO:0008006" key="3">
    <source>
        <dbReference type="Google" id="ProtNLM"/>
    </source>
</evidence>
<reference evidence="1 2" key="1">
    <citation type="submission" date="2018-01" db="EMBL/GenBank/DDBJ databases">
        <title>The draft genome of an aniline degradation strain ANB-1.</title>
        <authorList>
            <person name="Zhang L."/>
            <person name="Jiang J."/>
        </authorList>
    </citation>
    <scope>NUCLEOTIDE SEQUENCE [LARGE SCALE GENOMIC DNA]</scope>
    <source>
        <strain evidence="1 2">ANB-1</strain>
    </source>
</reference>
<proteinExistence type="predicted"/>
<dbReference type="AlphaFoldDB" id="A0A2N8KF61"/>
<comment type="caution">
    <text evidence="1">The sequence shown here is derived from an EMBL/GenBank/DDBJ whole genome shotgun (WGS) entry which is preliminary data.</text>
</comment>
<keyword evidence="2" id="KW-1185">Reference proteome</keyword>
<dbReference type="RefSeq" id="WP_102774303.1">
    <property type="nucleotide sequence ID" value="NZ_POQS01000005.1"/>
</dbReference>
<evidence type="ECO:0000313" key="2">
    <source>
        <dbReference type="Proteomes" id="UP000235994"/>
    </source>
</evidence>
<dbReference type="Proteomes" id="UP000235994">
    <property type="component" value="Unassembled WGS sequence"/>
</dbReference>
<dbReference type="EMBL" id="POQS01000005">
    <property type="protein sequence ID" value="PND32094.1"/>
    <property type="molecule type" value="Genomic_DNA"/>
</dbReference>
<organism evidence="1 2">
    <name type="scientific">Achromobacter pulmonis</name>
    <dbReference type="NCBI Taxonomy" id="1389932"/>
    <lineage>
        <taxon>Bacteria</taxon>
        <taxon>Pseudomonadati</taxon>
        <taxon>Pseudomonadota</taxon>
        <taxon>Betaproteobacteria</taxon>
        <taxon>Burkholderiales</taxon>
        <taxon>Alcaligenaceae</taxon>
        <taxon>Achromobacter</taxon>
    </lineage>
</organism>
<dbReference type="InterPro" id="IPR027417">
    <property type="entry name" value="P-loop_NTPase"/>
</dbReference>
<accession>A0A2N8KF61</accession>
<protein>
    <recommendedName>
        <fullName evidence="3">Branched-chain amino acid ATP-binding cassette transporter C-terminal domain-containing protein</fullName>
    </recommendedName>
</protein>
<gene>
    <name evidence="1" type="ORF">C1I89_19915</name>
</gene>